<gene>
    <name evidence="1" type="ORF">ACFPZ3_68035</name>
</gene>
<comment type="caution">
    <text evidence="1">The sequence shown here is derived from an EMBL/GenBank/DDBJ whole genome shotgun (WGS) entry which is preliminary data.</text>
</comment>
<protein>
    <submittedName>
        <fullName evidence="1">Uncharacterized protein</fullName>
    </submittedName>
</protein>
<dbReference type="Proteomes" id="UP001596058">
    <property type="component" value="Unassembled WGS sequence"/>
</dbReference>
<reference evidence="2" key="1">
    <citation type="journal article" date="2019" name="Int. J. Syst. Evol. Microbiol.">
        <title>The Global Catalogue of Microorganisms (GCM) 10K type strain sequencing project: providing services to taxonomists for standard genome sequencing and annotation.</title>
        <authorList>
            <consortium name="The Broad Institute Genomics Platform"/>
            <consortium name="The Broad Institute Genome Sequencing Center for Infectious Disease"/>
            <person name="Wu L."/>
            <person name="Ma J."/>
        </authorList>
    </citation>
    <scope>NUCLEOTIDE SEQUENCE [LARGE SCALE GENOMIC DNA]</scope>
    <source>
        <strain evidence="2">CCUG 53903</strain>
    </source>
</reference>
<dbReference type="EMBL" id="JBHSPA010000134">
    <property type="protein sequence ID" value="MFC5835554.1"/>
    <property type="molecule type" value="Genomic_DNA"/>
</dbReference>
<organism evidence="1 2">
    <name type="scientific">Nonomuraea insulae</name>
    <dbReference type="NCBI Taxonomy" id="1616787"/>
    <lineage>
        <taxon>Bacteria</taxon>
        <taxon>Bacillati</taxon>
        <taxon>Actinomycetota</taxon>
        <taxon>Actinomycetes</taxon>
        <taxon>Streptosporangiales</taxon>
        <taxon>Streptosporangiaceae</taxon>
        <taxon>Nonomuraea</taxon>
    </lineage>
</organism>
<dbReference type="RefSeq" id="WP_379524970.1">
    <property type="nucleotide sequence ID" value="NZ_JBHSPA010000134.1"/>
</dbReference>
<proteinExistence type="predicted"/>
<accession>A0ABW1DBV8</accession>
<keyword evidence="2" id="KW-1185">Reference proteome</keyword>
<evidence type="ECO:0000313" key="2">
    <source>
        <dbReference type="Proteomes" id="UP001596058"/>
    </source>
</evidence>
<name>A0ABW1DBV8_9ACTN</name>
<sequence length="46" mass="5177">MTFGKLAFLQPFGATTSYQHHGGKYAVSTTIDTSRLHHEIRSEEQP</sequence>
<evidence type="ECO:0000313" key="1">
    <source>
        <dbReference type="EMBL" id="MFC5835554.1"/>
    </source>
</evidence>